<gene>
    <name evidence="1" type="ORF">INT80_10390</name>
</gene>
<organism evidence="1">
    <name type="scientific">Gallibacterium anatis</name>
    <dbReference type="NCBI Taxonomy" id="750"/>
    <lineage>
        <taxon>Bacteria</taxon>
        <taxon>Pseudomonadati</taxon>
        <taxon>Pseudomonadota</taxon>
        <taxon>Gammaproteobacteria</taxon>
        <taxon>Pasteurellales</taxon>
        <taxon>Pasteurellaceae</taxon>
        <taxon>Gallibacterium</taxon>
    </lineage>
</organism>
<comment type="caution">
    <text evidence="1">The sequence shown here is derived from an EMBL/GenBank/DDBJ whole genome shotgun (WGS) entry which is preliminary data.</text>
</comment>
<protein>
    <submittedName>
        <fullName evidence="1">Uncharacterized protein</fullName>
    </submittedName>
</protein>
<name>A0A930UWQ5_9PAST</name>
<sequence length="63" mass="6969">MNDSGLIQSLAAMNIDTHQQRLSNQATKQSSRQQGIISFDKLTVKTGELINQNGFIANHQAQK</sequence>
<evidence type="ECO:0000313" key="1">
    <source>
        <dbReference type="EMBL" id="MBF4102795.1"/>
    </source>
</evidence>
<reference evidence="1" key="1">
    <citation type="submission" date="2020-11" db="EMBL/GenBank/DDBJ databases">
        <title>Gallibacterium anatis 1637, full genome, WGS.</title>
        <authorList>
            <person name="Laishevtcev A.I."/>
            <person name="Yakimova E.A."/>
            <person name="Petkovich D."/>
            <person name="Stepanova T.V."/>
            <person name="Kalendr R.S."/>
            <person name="Rubalsky E.O."/>
            <person name="Zulkarneev E.R."/>
            <person name="Aleshkin A.V."/>
        </authorList>
    </citation>
    <scope>NUCLEOTIDE SEQUENCE</scope>
    <source>
        <strain evidence="1">1637</strain>
    </source>
</reference>
<proteinExistence type="predicted"/>
<dbReference type="InterPro" id="IPR010069">
    <property type="entry name" value="CdiA_FHA1_rpt"/>
</dbReference>
<accession>A0A930UWQ5</accession>
<dbReference type="NCBIfam" id="TIGR01731">
    <property type="entry name" value="fil_hemag_20aa"/>
    <property type="match status" value="2"/>
</dbReference>
<dbReference type="AlphaFoldDB" id="A0A930UWQ5"/>
<dbReference type="EMBL" id="JADION010000031">
    <property type="protein sequence ID" value="MBF4102795.1"/>
    <property type="molecule type" value="Genomic_DNA"/>
</dbReference>